<dbReference type="PANTHER" id="PTHR43393">
    <property type="entry name" value="CYTOKININ RIBOSIDE 5'-MONOPHOSPHATE PHOSPHORIBOHYDROLASE"/>
    <property type="match status" value="1"/>
</dbReference>
<dbReference type="PANTHER" id="PTHR43393:SF3">
    <property type="entry name" value="LYSINE DECARBOXYLASE-LIKE PROTEIN"/>
    <property type="match status" value="1"/>
</dbReference>
<dbReference type="AlphaFoldDB" id="A0A062U8A8"/>
<dbReference type="EC" id="3.2.2.n1" evidence="2"/>
<dbReference type="InterPro" id="IPR052341">
    <property type="entry name" value="LOG_family_nucleotidases"/>
</dbReference>
<evidence type="ECO:0000256" key="1">
    <source>
        <dbReference type="ARBA" id="ARBA00000274"/>
    </source>
</evidence>
<comment type="catalytic activity">
    <reaction evidence="1">
        <text>AMP + H2O = D-ribose 5-phosphate + adenine</text>
        <dbReference type="Rhea" id="RHEA:20129"/>
        <dbReference type="ChEBI" id="CHEBI:15377"/>
        <dbReference type="ChEBI" id="CHEBI:16708"/>
        <dbReference type="ChEBI" id="CHEBI:78346"/>
        <dbReference type="ChEBI" id="CHEBI:456215"/>
        <dbReference type="EC" id="3.2.2.4"/>
    </reaction>
</comment>
<dbReference type="NCBIfam" id="TIGR00730">
    <property type="entry name" value="Rossman fold protein, TIGR00730 family"/>
    <property type="match status" value="1"/>
</dbReference>
<dbReference type="PATRIC" id="fig|1280947.3.peg.3352"/>
<dbReference type="SUPFAM" id="SSF102405">
    <property type="entry name" value="MCP/YpsA-like"/>
    <property type="match status" value="1"/>
</dbReference>
<reference evidence="3 4" key="1">
    <citation type="journal article" date="2014" name="Antonie Van Leeuwenhoek">
        <title>Hyphomonas beringensis sp. nov. and Hyphomonas chukchiensis sp. nov., isolated from surface seawater of the Bering Sea and Chukchi Sea.</title>
        <authorList>
            <person name="Li C."/>
            <person name="Lai Q."/>
            <person name="Li G."/>
            <person name="Dong C."/>
            <person name="Wang J."/>
            <person name="Liao Y."/>
            <person name="Shao Z."/>
        </authorList>
    </citation>
    <scope>NUCLEOTIDE SEQUENCE [LARGE SCALE GENOMIC DNA]</scope>
    <source>
        <strain evidence="3 4">BH-BN04-4</strain>
    </source>
</reference>
<gene>
    <name evidence="3" type="ORF">HY30_09505</name>
</gene>
<dbReference type="Pfam" id="PF03641">
    <property type="entry name" value="Lysine_decarbox"/>
    <property type="match status" value="1"/>
</dbReference>
<dbReference type="GO" id="GO:0005829">
    <property type="term" value="C:cytosol"/>
    <property type="evidence" value="ECO:0007669"/>
    <property type="project" value="TreeGrafter"/>
</dbReference>
<sequence length="267" mass="29315">MAEKTEQENAYKLAALDQDFILSDSMRGARFMMEYAKAEQRLRAQKILSTIVVFGSARIREDGDEWQAKTYVAAREFGRIASQRGGALAATDGWRSNVIVTGGGPGVMEAANRGAQEAGAVTIGLNIALPHEQAPNPYITPDLCLQFHYFAMRKMHFAMRARGLVIFPGGFGTMDEFFELLTLNQTGKAPKLPVVLYDSAFWNKIVNFEALADAGMIARSDLDRFAMADDPEQAWALLVEHGLSTNEHAENGADIAVLSGWDASDVY</sequence>
<dbReference type="STRING" id="1280947.HY30_09505"/>
<dbReference type="InterPro" id="IPR031100">
    <property type="entry name" value="LOG_fam"/>
</dbReference>
<dbReference type="Proteomes" id="UP000027190">
    <property type="component" value="Unassembled WGS sequence"/>
</dbReference>
<protein>
    <recommendedName>
        <fullName evidence="2">Cytokinin riboside 5'-monophosphate phosphoribohydrolase</fullName>
        <ecNumber evidence="2">3.2.2.n1</ecNumber>
    </recommendedName>
</protein>
<keyword evidence="4" id="KW-1185">Reference proteome</keyword>
<dbReference type="eggNOG" id="COG1611">
    <property type="taxonomic scope" value="Bacteria"/>
</dbReference>
<accession>A0A062U8A8</accession>
<dbReference type="GO" id="GO:0009691">
    <property type="term" value="P:cytokinin biosynthetic process"/>
    <property type="evidence" value="ECO:0007669"/>
    <property type="project" value="UniProtKB-UniRule"/>
</dbReference>
<dbReference type="InterPro" id="IPR005269">
    <property type="entry name" value="LOG"/>
</dbReference>
<keyword evidence="2" id="KW-0378">Hydrolase</keyword>
<proteinExistence type="inferred from homology"/>
<keyword evidence="2" id="KW-0203">Cytokinin biosynthesis</keyword>
<evidence type="ECO:0000256" key="2">
    <source>
        <dbReference type="RuleBase" id="RU363015"/>
    </source>
</evidence>
<organism evidence="3 4">
    <name type="scientific">Hyphomonas chukchiensis</name>
    <dbReference type="NCBI Taxonomy" id="1280947"/>
    <lineage>
        <taxon>Bacteria</taxon>
        <taxon>Pseudomonadati</taxon>
        <taxon>Pseudomonadota</taxon>
        <taxon>Alphaproteobacteria</taxon>
        <taxon>Hyphomonadales</taxon>
        <taxon>Hyphomonadaceae</taxon>
        <taxon>Hyphomonas</taxon>
    </lineage>
</organism>
<evidence type="ECO:0000313" key="4">
    <source>
        <dbReference type="Proteomes" id="UP000027190"/>
    </source>
</evidence>
<dbReference type="GO" id="GO:0008714">
    <property type="term" value="F:AMP nucleosidase activity"/>
    <property type="evidence" value="ECO:0007669"/>
    <property type="project" value="UniProtKB-EC"/>
</dbReference>
<dbReference type="EMBL" id="AWFG01000074">
    <property type="protein sequence ID" value="KCZ54512.1"/>
    <property type="molecule type" value="Genomic_DNA"/>
</dbReference>
<comment type="caution">
    <text evidence="3">The sequence shown here is derived from an EMBL/GenBank/DDBJ whole genome shotgun (WGS) entry which is preliminary data.</text>
</comment>
<evidence type="ECO:0000313" key="3">
    <source>
        <dbReference type="EMBL" id="KCZ54512.1"/>
    </source>
</evidence>
<comment type="similarity">
    <text evidence="2">Belongs to the LOG family.</text>
</comment>
<name>A0A062U8A8_9PROT</name>
<dbReference type="Gene3D" id="3.40.50.450">
    <property type="match status" value="1"/>
</dbReference>